<keyword evidence="2" id="KW-1185">Reference proteome</keyword>
<organism evidence="1 2">
    <name type="scientific">Flavimaricola marinus</name>
    <dbReference type="NCBI Taxonomy" id="1819565"/>
    <lineage>
        <taxon>Bacteria</taxon>
        <taxon>Pseudomonadati</taxon>
        <taxon>Pseudomonadota</taxon>
        <taxon>Alphaproteobacteria</taxon>
        <taxon>Rhodobacterales</taxon>
        <taxon>Paracoccaceae</taxon>
        <taxon>Flavimaricola</taxon>
    </lineage>
</organism>
<reference evidence="2" key="1">
    <citation type="submission" date="2017-05" db="EMBL/GenBank/DDBJ databases">
        <authorList>
            <person name="Rodrigo-Torres L."/>
            <person name="Arahal R. D."/>
            <person name="Lucena T."/>
        </authorList>
    </citation>
    <scope>NUCLEOTIDE SEQUENCE [LARGE SCALE GENOMIC DNA]</scope>
    <source>
        <strain evidence="2">CECT 8899</strain>
    </source>
</reference>
<evidence type="ECO:0000313" key="1">
    <source>
        <dbReference type="EMBL" id="SMY06036.1"/>
    </source>
</evidence>
<sequence length="38" mass="4482">MFEKTLKYHGKSHAFVSQIALDCEIFRTWMVVLCIHAK</sequence>
<proteinExistence type="predicted"/>
<gene>
    <name evidence="1" type="ORF">LOM8899_00157</name>
</gene>
<dbReference type="Proteomes" id="UP000201613">
    <property type="component" value="Unassembled WGS sequence"/>
</dbReference>
<dbReference type="EMBL" id="FXZK01000001">
    <property type="protein sequence ID" value="SMY06036.1"/>
    <property type="molecule type" value="Genomic_DNA"/>
</dbReference>
<dbReference type="AlphaFoldDB" id="A0A238LAN7"/>
<evidence type="ECO:0000313" key="2">
    <source>
        <dbReference type="Proteomes" id="UP000201613"/>
    </source>
</evidence>
<accession>A0A238LAN7</accession>
<protein>
    <submittedName>
        <fullName evidence="1">Uncharacterized protein</fullName>
    </submittedName>
</protein>
<name>A0A238LAN7_9RHOB</name>